<accession>A0A644WKL0</accession>
<feature type="transmembrane region" description="Helical" evidence="5">
    <location>
        <begin position="283"/>
        <end position="310"/>
    </location>
</feature>
<feature type="transmembrane region" description="Helical" evidence="5">
    <location>
        <begin position="322"/>
        <end position="340"/>
    </location>
</feature>
<feature type="transmembrane region" description="Helical" evidence="5">
    <location>
        <begin position="382"/>
        <end position="400"/>
    </location>
</feature>
<feature type="transmembrane region" description="Helical" evidence="5">
    <location>
        <begin position="48"/>
        <end position="69"/>
    </location>
</feature>
<sequence length="411" mass="44190">MTDLGKTQERSRSETLSVLLGAAFLMATSAIGPGFLTQTISFTNELKATFAFAILLSILIDIVVQLNIWRILAVSGMRAQDVANKVLPGLGYFLAFAVALGGLAFNVGNVGGAALGFEVLFGSEQVVGASISAAIAITIFLWKDLGKAMDKFTQILGFLMLALVFYVVFVTKPPVMETVHEMVKPFTDMNLLKEYKWLVVLTLVGGTVGGYITFSGAHRIIDAGITGKEHLSQISKGSINGIAITGVMRYLLFLAFLGVVLLGTEIDMKNPVASAFQIGAGPLGYRIAGVVLWAAAITSVVGASYTSVSFLRTLFGVVDKYYRFWIIGFIIASTSILTLIGRPVKLLIVAGSLNGLILPLSLGCVLLAAYKKEVVKDYVHPMWMTLLGWVIVVFTAWMGFNSFAGILKLFQ</sequence>
<name>A0A644WKL0_9ZZZZ</name>
<evidence type="ECO:0000256" key="3">
    <source>
        <dbReference type="ARBA" id="ARBA00022989"/>
    </source>
</evidence>
<evidence type="ECO:0000256" key="2">
    <source>
        <dbReference type="ARBA" id="ARBA00022692"/>
    </source>
</evidence>
<dbReference type="PANTHER" id="PTHR11706:SF2">
    <property type="entry name" value="TRANSPORTER PROTEIN"/>
    <property type="match status" value="1"/>
</dbReference>
<dbReference type="GO" id="GO:0005886">
    <property type="term" value="C:plasma membrane"/>
    <property type="evidence" value="ECO:0007669"/>
    <property type="project" value="TreeGrafter"/>
</dbReference>
<evidence type="ECO:0000256" key="1">
    <source>
        <dbReference type="ARBA" id="ARBA00004141"/>
    </source>
</evidence>
<dbReference type="GO" id="GO:0034755">
    <property type="term" value="P:iron ion transmembrane transport"/>
    <property type="evidence" value="ECO:0007669"/>
    <property type="project" value="TreeGrafter"/>
</dbReference>
<feature type="transmembrane region" description="Helical" evidence="5">
    <location>
        <begin position="195"/>
        <end position="217"/>
    </location>
</feature>
<feature type="transmembrane region" description="Helical" evidence="5">
    <location>
        <begin position="346"/>
        <end position="370"/>
    </location>
</feature>
<protein>
    <recommendedName>
        <fullName evidence="7">Divalent metal cation transporter MntH</fullName>
    </recommendedName>
</protein>
<reference evidence="6" key="1">
    <citation type="submission" date="2019-08" db="EMBL/GenBank/DDBJ databases">
        <authorList>
            <person name="Kucharzyk K."/>
            <person name="Murdoch R.W."/>
            <person name="Higgins S."/>
            <person name="Loffler F."/>
        </authorList>
    </citation>
    <scope>NUCLEOTIDE SEQUENCE</scope>
</reference>
<dbReference type="EMBL" id="VSSQ01001030">
    <property type="protein sequence ID" value="MPM04332.1"/>
    <property type="molecule type" value="Genomic_DNA"/>
</dbReference>
<comment type="subcellular location">
    <subcellularLocation>
        <location evidence="1">Membrane</location>
        <topology evidence="1">Multi-pass membrane protein</topology>
    </subcellularLocation>
</comment>
<evidence type="ECO:0000313" key="6">
    <source>
        <dbReference type="EMBL" id="MPM04332.1"/>
    </source>
</evidence>
<gene>
    <name evidence="6" type="ORF">SDC9_50609</name>
</gene>
<dbReference type="GO" id="GO:0015086">
    <property type="term" value="F:cadmium ion transmembrane transporter activity"/>
    <property type="evidence" value="ECO:0007669"/>
    <property type="project" value="TreeGrafter"/>
</dbReference>
<keyword evidence="2 5" id="KW-0812">Transmembrane</keyword>
<dbReference type="PANTHER" id="PTHR11706">
    <property type="entry name" value="SOLUTE CARRIER PROTEIN FAMILY 11 MEMBER"/>
    <property type="match status" value="1"/>
</dbReference>
<dbReference type="InterPro" id="IPR001046">
    <property type="entry name" value="NRAMP_fam"/>
</dbReference>
<comment type="caution">
    <text evidence="6">The sequence shown here is derived from an EMBL/GenBank/DDBJ whole genome shotgun (WGS) entry which is preliminary data.</text>
</comment>
<dbReference type="AlphaFoldDB" id="A0A644WKL0"/>
<feature type="transmembrane region" description="Helical" evidence="5">
    <location>
        <begin position="238"/>
        <end position="263"/>
    </location>
</feature>
<dbReference type="Pfam" id="PF01566">
    <property type="entry name" value="Nramp"/>
    <property type="match status" value="1"/>
</dbReference>
<feature type="transmembrane region" description="Helical" evidence="5">
    <location>
        <begin position="90"/>
        <end position="114"/>
    </location>
</feature>
<keyword evidence="4 5" id="KW-0472">Membrane</keyword>
<keyword evidence="3 5" id="KW-1133">Transmembrane helix</keyword>
<dbReference type="GO" id="GO:0005384">
    <property type="term" value="F:manganese ion transmembrane transporter activity"/>
    <property type="evidence" value="ECO:0007669"/>
    <property type="project" value="TreeGrafter"/>
</dbReference>
<feature type="transmembrane region" description="Helical" evidence="5">
    <location>
        <begin position="155"/>
        <end position="175"/>
    </location>
</feature>
<organism evidence="6">
    <name type="scientific">bioreactor metagenome</name>
    <dbReference type="NCBI Taxonomy" id="1076179"/>
    <lineage>
        <taxon>unclassified sequences</taxon>
        <taxon>metagenomes</taxon>
        <taxon>ecological metagenomes</taxon>
    </lineage>
</organism>
<evidence type="ECO:0000256" key="5">
    <source>
        <dbReference type="SAM" id="Phobius"/>
    </source>
</evidence>
<feature type="transmembrane region" description="Helical" evidence="5">
    <location>
        <begin position="16"/>
        <end position="36"/>
    </location>
</feature>
<evidence type="ECO:0008006" key="7">
    <source>
        <dbReference type="Google" id="ProtNLM"/>
    </source>
</evidence>
<feature type="transmembrane region" description="Helical" evidence="5">
    <location>
        <begin position="126"/>
        <end position="143"/>
    </location>
</feature>
<proteinExistence type="predicted"/>
<evidence type="ECO:0000256" key="4">
    <source>
        <dbReference type="ARBA" id="ARBA00023136"/>
    </source>
</evidence>